<dbReference type="STRING" id="741276.A0A2S5B5U6"/>
<dbReference type="Pfam" id="PF02515">
    <property type="entry name" value="CoA_transf_3"/>
    <property type="match status" value="1"/>
</dbReference>
<dbReference type="SUPFAM" id="SSF89796">
    <property type="entry name" value="CoA-transferase family III (CaiB/BaiF)"/>
    <property type="match status" value="1"/>
</dbReference>
<protein>
    <recommendedName>
        <fullName evidence="5">Alpha-methylacyl-CoA racemase</fullName>
    </recommendedName>
</protein>
<sequence length="394" mass="42125">MLGSDHRPLTGLRVLELAGLAPAPFAGLVLADFGADVVRVDRTGVNSSPDTLTRGKRSLAVSLKSPEGIAVLQKLLGPADDSGAWRADVLIDPFRPGVLERLGLDPQELMKRNPRLIVARLTGFRRQGPYSQMAGHDINYLALSGVLSMLGRKGDKPYAPANTLADFAGGGLMAVVGILAAVLERQGSGKGQLVETDMVTGTRYASIFPLTVSHPGAKLPMWDRPRGENALDGGAPWYDVYERIFVAALPADLCQEGKPEAQHQLDRDTWPDLATFLARGFLTKPRDEWTALFLGTDACCVPVLGPLEVDKAGRGPNEPQHESSAEARSGLSDFPLPAPRLTRTPATAPAGNGLFLQPGRHSLDVLEKAGYSAQQVDDLLRTEAVGNGRGRSHL</sequence>
<feature type="region of interest" description="Disordered" evidence="2">
    <location>
        <begin position="311"/>
        <end position="355"/>
    </location>
</feature>
<dbReference type="Gene3D" id="3.30.1540.10">
    <property type="entry name" value="formyl-coa transferase, domain 3"/>
    <property type="match status" value="1"/>
</dbReference>
<dbReference type="GO" id="GO:0003824">
    <property type="term" value="F:catalytic activity"/>
    <property type="evidence" value="ECO:0007669"/>
    <property type="project" value="InterPro"/>
</dbReference>
<comment type="caution">
    <text evidence="3">The sequence shown here is derived from an EMBL/GenBank/DDBJ whole genome shotgun (WGS) entry which is preliminary data.</text>
</comment>
<dbReference type="Gene3D" id="3.40.50.10540">
    <property type="entry name" value="Crotonobetainyl-coa:carnitine coa-transferase, domain 1"/>
    <property type="match status" value="1"/>
</dbReference>
<keyword evidence="4" id="KW-1185">Reference proteome</keyword>
<feature type="compositionally biased region" description="Basic and acidic residues" evidence="2">
    <location>
        <begin position="311"/>
        <end position="325"/>
    </location>
</feature>
<proteinExistence type="inferred from homology"/>
<reference evidence="3 4" key="1">
    <citation type="journal article" date="2018" name="Front. Microbiol.">
        <title>Prospects for Fungal Bioremediation of Acidic Radioactive Waste Sites: Characterization and Genome Sequence of Rhodotorula taiwanensis MD1149.</title>
        <authorList>
            <person name="Tkavc R."/>
            <person name="Matrosova V.Y."/>
            <person name="Grichenko O.E."/>
            <person name="Gostincar C."/>
            <person name="Volpe R.P."/>
            <person name="Klimenkova P."/>
            <person name="Gaidamakova E.K."/>
            <person name="Zhou C.E."/>
            <person name="Stewart B.J."/>
            <person name="Lyman M.G."/>
            <person name="Malfatti S.A."/>
            <person name="Rubinfeld B."/>
            <person name="Courtot M."/>
            <person name="Singh J."/>
            <person name="Dalgard C.L."/>
            <person name="Hamilton T."/>
            <person name="Frey K.G."/>
            <person name="Gunde-Cimerman N."/>
            <person name="Dugan L."/>
            <person name="Daly M.J."/>
        </authorList>
    </citation>
    <scope>NUCLEOTIDE SEQUENCE [LARGE SCALE GENOMIC DNA]</scope>
    <source>
        <strain evidence="3 4">MD1149</strain>
    </source>
</reference>
<comment type="similarity">
    <text evidence="1">Belongs to the CoA-transferase III family.</text>
</comment>
<name>A0A2S5B5U6_9BASI</name>
<dbReference type="InterPro" id="IPR050509">
    <property type="entry name" value="CoA-transferase_III"/>
</dbReference>
<accession>A0A2S5B5U6</accession>
<dbReference type="InterPro" id="IPR044855">
    <property type="entry name" value="CoA-Trfase_III_dom3_sf"/>
</dbReference>
<evidence type="ECO:0000256" key="2">
    <source>
        <dbReference type="SAM" id="MobiDB-lite"/>
    </source>
</evidence>
<dbReference type="PANTHER" id="PTHR48228:SF5">
    <property type="entry name" value="ALPHA-METHYLACYL-COA RACEMASE"/>
    <property type="match status" value="1"/>
</dbReference>
<dbReference type="AlphaFoldDB" id="A0A2S5B5U6"/>
<evidence type="ECO:0000313" key="4">
    <source>
        <dbReference type="Proteomes" id="UP000237144"/>
    </source>
</evidence>
<evidence type="ECO:0008006" key="5">
    <source>
        <dbReference type="Google" id="ProtNLM"/>
    </source>
</evidence>
<evidence type="ECO:0000256" key="1">
    <source>
        <dbReference type="ARBA" id="ARBA00008383"/>
    </source>
</evidence>
<dbReference type="InterPro" id="IPR003673">
    <property type="entry name" value="CoA-Trfase_fam_III"/>
</dbReference>
<dbReference type="Proteomes" id="UP000237144">
    <property type="component" value="Unassembled WGS sequence"/>
</dbReference>
<dbReference type="EMBL" id="PJQD01000057">
    <property type="protein sequence ID" value="POY72163.1"/>
    <property type="molecule type" value="Genomic_DNA"/>
</dbReference>
<dbReference type="OrthoDB" id="16747at2759"/>
<gene>
    <name evidence="3" type="ORF">BMF94_4800</name>
</gene>
<dbReference type="PANTHER" id="PTHR48228">
    <property type="entry name" value="SUCCINYL-COA--D-CITRAMALATE COA-TRANSFERASE"/>
    <property type="match status" value="1"/>
</dbReference>
<dbReference type="InterPro" id="IPR023606">
    <property type="entry name" value="CoA-Trfase_III_dom_1_sf"/>
</dbReference>
<organism evidence="3 4">
    <name type="scientific">Rhodotorula taiwanensis</name>
    <dbReference type="NCBI Taxonomy" id="741276"/>
    <lineage>
        <taxon>Eukaryota</taxon>
        <taxon>Fungi</taxon>
        <taxon>Dikarya</taxon>
        <taxon>Basidiomycota</taxon>
        <taxon>Pucciniomycotina</taxon>
        <taxon>Microbotryomycetes</taxon>
        <taxon>Sporidiobolales</taxon>
        <taxon>Sporidiobolaceae</taxon>
        <taxon>Rhodotorula</taxon>
    </lineage>
</organism>
<evidence type="ECO:0000313" key="3">
    <source>
        <dbReference type="EMBL" id="POY72163.1"/>
    </source>
</evidence>